<dbReference type="InterPro" id="IPR056098">
    <property type="entry name" value="Acb2/Tad1_hairpin"/>
</dbReference>
<dbReference type="GO" id="GO:0000166">
    <property type="term" value="F:nucleotide binding"/>
    <property type="evidence" value="ECO:0007669"/>
    <property type="project" value="UniProtKB-KW"/>
</dbReference>
<dbReference type="EMBL" id="CP051428">
    <property type="protein sequence ID" value="QJC53067.1"/>
    <property type="molecule type" value="Genomic_DNA"/>
</dbReference>
<name>A0A6H2H091_9BACL</name>
<evidence type="ECO:0000259" key="3">
    <source>
        <dbReference type="Pfam" id="PF24729"/>
    </source>
</evidence>
<evidence type="ECO:0000256" key="2">
    <source>
        <dbReference type="SAM" id="MobiDB-lite"/>
    </source>
</evidence>
<dbReference type="KEGG" id="palr:HGI30_16795"/>
<proteinExistence type="predicted"/>
<dbReference type="AlphaFoldDB" id="A0A6H2H091"/>
<sequence>MNPQLENNFSYHAPQPGQPEKYEELRSSAKELAYIIKSLCPDSREQSLALTNLEQALMWANAAIARN</sequence>
<feature type="compositionally biased region" description="Polar residues" evidence="2">
    <location>
        <begin position="1"/>
        <end position="10"/>
    </location>
</feature>
<reference evidence="4 5" key="1">
    <citation type="submission" date="2020-04" db="EMBL/GenBank/DDBJ databases">
        <title>Novel Paenibacillus strain UniB2 isolated from commercial digestive syrup.</title>
        <authorList>
            <person name="Thorat V."/>
            <person name="Kirdat K."/>
            <person name="Tiwarekar B."/>
            <person name="Yadav A."/>
        </authorList>
    </citation>
    <scope>NUCLEOTIDE SEQUENCE [LARGE SCALE GENOMIC DNA]</scope>
    <source>
        <strain evidence="4 5">UniB2</strain>
    </source>
</reference>
<evidence type="ECO:0000313" key="4">
    <source>
        <dbReference type="EMBL" id="QJC53067.1"/>
    </source>
</evidence>
<accession>A0A6H2H091</accession>
<organism evidence="4 5">
    <name type="scientific">Paenibacillus albicereus</name>
    <dbReference type="NCBI Taxonomy" id="2726185"/>
    <lineage>
        <taxon>Bacteria</taxon>
        <taxon>Bacillati</taxon>
        <taxon>Bacillota</taxon>
        <taxon>Bacilli</taxon>
        <taxon>Bacillales</taxon>
        <taxon>Paenibacillaceae</taxon>
        <taxon>Paenibacillus</taxon>
    </lineage>
</organism>
<keyword evidence="5" id="KW-1185">Reference proteome</keyword>
<dbReference type="Proteomes" id="UP000502136">
    <property type="component" value="Chromosome"/>
</dbReference>
<feature type="region of interest" description="Disordered" evidence="2">
    <location>
        <begin position="1"/>
        <end position="24"/>
    </location>
</feature>
<evidence type="ECO:0000313" key="5">
    <source>
        <dbReference type="Proteomes" id="UP000502136"/>
    </source>
</evidence>
<protein>
    <recommendedName>
        <fullName evidence="3">Acb2/Tad1 hairpin domain-containing protein</fullName>
    </recommendedName>
</protein>
<evidence type="ECO:0000256" key="1">
    <source>
        <dbReference type="ARBA" id="ARBA00022741"/>
    </source>
</evidence>
<dbReference type="Pfam" id="PF24729">
    <property type="entry name" value="Acb2_Tad1_hairpin"/>
    <property type="match status" value="1"/>
</dbReference>
<gene>
    <name evidence="4" type="ORF">HGI30_16795</name>
</gene>
<dbReference type="RefSeq" id="WP_168908616.1">
    <property type="nucleotide sequence ID" value="NZ_CP051428.1"/>
</dbReference>
<keyword evidence="1" id="KW-0547">Nucleotide-binding</keyword>
<feature type="domain" description="Acb2/Tad1 hairpin" evidence="3">
    <location>
        <begin position="1"/>
        <end position="65"/>
    </location>
</feature>